<feature type="compositionally biased region" description="Low complexity" evidence="9">
    <location>
        <begin position="845"/>
        <end position="864"/>
    </location>
</feature>
<dbReference type="PROSITE" id="PS50967">
    <property type="entry name" value="HRDC"/>
    <property type="match status" value="1"/>
</dbReference>
<evidence type="ECO:0000256" key="7">
    <source>
        <dbReference type="ARBA" id="ARBA00023242"/>
    </source>
</evidence>
<feature type="region of interest" description="Disordered" evidence="9">
    <location>
        <begin position="793"/>
        <end position="904"/>
    </location>
</feature>
<evidence type="ECO:0000256" key="2">
    <source>
        <dbReference type="ARBA" id="ARBA00022552"/>
    </source>
</evidence>
<dbReference type="InterPro" id="IPR002562">
    <property type="entry name" value="3'-5'_exonuclease_dom"/>
</dbReference>
<accession>A0AAV8C4B1</accession>
<dbReference type="InterPro" id="IPR049559">
    <property type="entry name" value="Rrp6p-like_exo"/>
</dbReference>
<dbReference type="FunFam" id="1.10.150.80:FF:000001">
    <property type="entry name" value="Putative exosome component 10"/>
    <property type="match status" value="1"/>
</dbReference>
<keyword evidence="2" id="KW-0698">rRNA processing</keyword>
<comment type="caution">
    <text evidence="11">The sequence shown here is derived from an EMBL/GenBank/DDBJ whole genome shotgun (WGS) entry which is preliminary data.</text>
</comment>
<dbReference type="GO" id="GO:0071036">
    <property type="term" value="P:nuclear polyadenylation-dependent snoRNA catabolic process"/>
    <property type="evidence" value="ECO:0007669"/>
    <property type="project" value="TreeGrafter"/>
</dbReference>
<dbReference type="CDD" id="cd06147">
    <property type="entry name" value="Rrp6p_like_exo"/>
    <property type="match status" value="1"/>
</dbReference>
<dbReference type="Gene3D" id="1.10.150.80">
    <property type="entry name" value="HRDC domain"/>
    <property type="match status" value="1"/>
</dbReference>
<dbReference type="Pfam" id="PF00570">
    <property type="entry name" value="HRDC"/>
    <property type="match status" value="1"/>
</dbReference>
<dbReference type="GO" id="GO:0071037">
    <property type="term" value="P:nuclear polyadenylation-dependent snRNA catabolic process"/>
    <property type="evidence" value="ECO:0007669"/>
    <property type="project" value="TreeGrafter"/>
</dbReference>
<dbReference type="PANTHER" id="PTHR12124">
    <property type="entry name" value="POLYMYOSITIS/SCLERODERMA AUTOANTIGEN-RELATED"/>
    <property type="match status" value="1"/>
</dbReference>
<evidence type="ECO:0000256" key="8">
    <source>
        <dbReference type="ARBA" id="ARBA00043957"/>
    </source>
</evidence>
<dbReference type="SMART" id="SM00341">
    <property type="entry name" value="HRDC"/>
    <property type="match status" value="1"/>
</dbReference>
<evidence type="ECO:0000256" key="5">
    <source>
        <dbReference type="ARBA" id="ARBA00022835"/>
    </source>
</evidence>
<keyword evidence="12" id="KW-1185">Reference proteome</keyword>
<dbReference type="GO" id="GO:0000176">
    <property type="term" value="C:nuclear exosome (RNase complex)"/>
    <property type="evidence" value="ECO:0007669"/>
    <property type="project" value="InterPro"/>
</dbReference>
<dbReference type="InterPro" id="IPR002121">
    <property type="entry name" value="HRDC_dom"/>
</dbReference>
<dbReference type="InterPro" id="IPR012588">
    <property type="entry name" value="Exosome-assoc_fac_Rrp6_N"/>
</dbReference>
<feature type="domain" description="HRDC" evidence="10">
    <location>
        <begin position="514"/>
        <end position="594"/>
    </location>
</feature>
<dbReference type="GO" id="GO:0071040">
    <property type="term" value="P:nuclear polyadenylation-dependent antisense transcript catabolic process"/>
    <property type="evidence" value="ECO:0007669"/>
    <property type="project" value="TreeGrafter"/>
</dbReference>
<dbReference type="Proteomes" id="UP001140206">
    <property type="component" value="Chromosome 5"/>
</dbReference>
<feature type="compositionally biased region" description="Polar residues" evidence="9">
    <location>
        <begin position="795"/>
        <end position="832"/>
    </location>
</feature>
<dbReference type="GO" id="GO:0000175">
    <property type="term" value="F:3'-5'-RNA exonuclease activity"/>
    <property type="evidence" value="ECO:0007669"/>
    <property type="project" value="InterPro"/>
</dbReference>
<feature type="region of interest" description="Disordered" evidence="9">
    <location>
        <begin position="916"/>
        <end position="1019"/>
    </location>
</feature>
<dbReference type="InterPro" id="IPR044876">
    <property type="entry name" value="HRDC_dom_sf"/>
</dbReference>
<dbReference type="InterPro" id="IPR010997">
    <property type="entry name" value="HRDC-like_sf"/>
</dbReference>
<name>A0AAV8C4B1_9POAL</name>
<dbReference type="GO" id="GO:0071039">
    <property type="term" value="P:nuclear polyadenylation-dependent CUT catabolic process"/>
    <property type="evidence" value="ECO:0007669"/>
    <property type="project" value="TreeGrafter"/>
</dbReference>
<dbReference type="SUPFAM" id="SSF47819">
    <property type="entry name" value="HRDC-like"/>
    <property type="match status" value="1"/>
</dbReference>
<dbReference type="GO" id="GO:0005730">
    <property type="term" value="C:nucleolus"/>
    <property type="evidence" value="ECO:0007669"/>
    <property type="project" value="UniProtKB-ARBA"/>
</dbReference>
<dbReference type="InterPro" id="IPR036397">
    <property type="entry name" value="RNaseH_sf"/>
</dbReference>
<dbReference type="GO" id="GO:0071035">
    <property type="term" value="P:nuclear polyadenylation-dependent rRNA catabolic process"/>
    <property type="evidence" value="ECO:0007669"/>
    <property type="project" value="TreeGrafter"/>
</dbReference>
<dbReference type="GO" id="GO:0071051">
    <property type="term" value="P:poly(A)-dependent snoRNA 3'-end processing"/>
    <property type="evidence" value="ECO:0007669"/>
    <property type="project" value="TreeGrafter"/>
</dbReference>
<dbReference type="GO" id="GO:0000166">
    <property type="term" value="F:nucleotide binding"/>
    <property type="evidence" value="ECO:0007669"/>
    <property type="project" value="InterPro"/>
</dbReference>
<feature type="compositionally biased region" description="Polar residues" evidence="9">
    <location>
        <begin position="654"/>
        <end position="713"/>
    </location>
</feature>
<keyword evidence="5" id="KW-0271">Exosome</keyword>
<evidence type="ECO:0000313" key="11">
    <source>
        <dbReference type="EMBL" id="KAJ4750336.1"/>
    </source>
</evidence>
<evidence type="ECO:0000259" key="10">
    <source>
        <dbReference type="PROSITE" id="PS50967"/>
    </source>
</evidence>
<feature type="compositionally biased region" description="Low complexity" evidence="9">
    <location>
        <begin position="735"/>
        <end position="748"/>
    </location>
</feature>
<evidence type="ECO:0000313" key="12">
    <source>
        <dbReference type="Proteomes" id="UP001140206"/>
    </source>
</evidence>
<dbReference type="GO" id="GO:0000467">
    <property type="term" value="P:exonucleolytic trimming to generate mature 3'-end of 5.8S rRNA from tricistronic rRNA transcript (SSU-rRNA, 5.8S rRNA, LSU-rRNA)"/>
    <property type="evidence" value="ECO:0007669"/>
    <property type="project" value="InterPro"/>
</dbReference>
<evidence type="ECO:0000256" key="4">
    <source>
        <dbReference type="ARBA" id="ARBA00022801"/>
    </source>
</evidence>
<feature type="compositionally biased region" description="Basic and acidic residues" evidence="9">
    <location>
        <begin position="980"/>
        <end position="997"/>
    </location>
</feature>
<feature type="region of interest" description="Disordered" evidence="9">
    <location>
        <begin position="654"/>
        <end position="717"/>
    </location>
</feature>
<keyword evidence="7" id="KW-0539">Nucleus</keyword>
<keyword evidence="6" id="KW-0269">Exonuclease</keyword>
<dbReference type="Pfam" id="PF08066">
    <property type="entry name" value="PMC2NT"/>
    <property type="match status" value="1"/>
</dbReference>
<sequence>MNHSFRNSLHSFLSFSPSIPFYYFLKKLINQNQKSNRERERERMEDEGGGEASKWEKAAALSSALSALASAATKLSARARGIPSGEDFHFYHNFPEFRTPSRDIASVTGSSLSSISDSRLVWRDQRTRAAFPANDQDDALDWVVNVNDELLERFGASMDEFKAGRKKEEDIAMKGSIEDDGFQLVCGKNKKKSAKEELVPGSNYSATGVSVATKDKRMNGGAKPKVPFHIPTIPRPQDEYRIIVNNANQPFQHVWLEQSEDGTRLLHPLEKAATMDFVDRNGGIREPVKPLSLEETPFKLVEELKDLREMCSKLKSVTEFAVDLEHNQYRSFQGLTCLMQISTRTEDFIVDTLKLRIYIGSYLREIFKDPLKLKVMHGADRDILWLQRDFGIYVVNLFDTGQASRVLHLERNSLEYLLHHFCNVEANKEYQNADWRLRPLPKEMLKYAREDTHYLLYIYDVMRNQLLSESMDVYGRLLEVCNRSNEICLQMYEKELLTDTSFLNVYGVQDAELDARQLAVAAGLYQWRDYVARAEDESTGYILPNKILLEIAKEMPLTTDKLLRVIKSRHSVVERYLPAVLDIIRNSISHSSAFETIASQLKQAQLEKARAAEIEAKKDLIGELVPPTSQINVPTFGIPQTVIPVAQVNTSAMADSSSTYPSKMPNVNQPASTNAPQGQKPTTASLHLSETKSSVTVSGLTSQQNISGESTRAGTKAASVQILKRPGAFGALFGKPPTSAKKPTSTSSLMQQDDAKTKVEKIKQAVALPFNFSSGEKQPSAHITGCEVVMETRPAPSSLSETHSTASPSKPESMQFEELSQPTSTKAASITNEDMIPLEDGDTNSPASSTSSPTKKPTTSSASSSEDDESEKHKEWFPRQAETSVAGSASEDDMPVSPTELSSSFEKCFKSLNELKSSKQTQQKTNRPNNVNFQLKPYNYADASKDIIFGDPKGKGARDDDEEGGGGGRFRKPKKGGLGEGDKSKKSGSGERREKEGGFQNPRRRQAFPMSGNRSFTYT</sequence>
<dbReference type="AlphaFoldDB" id="A0AAV8C4B1"/>
<reference evidence="11" key="1">
    <citation type="submission" date="2022-08" db="EMBL/GenBank/DDBJ databases">
        <authorList>
            <person name="Marques A."/>
        </authorList>
    </citation>
    <scope>NUCLEOTIDE SEQUENCE</scope>
    <source>
        <strain evidence="11">RhyPub2mFocal</strain>
        <tissue evidence="11">Leaves</tissue>
    </source>
</reference>
<keyword evidence="3" id="KW-0540">Nuclease</keyword>
<dbReference type="InterPro" id="IPR045092">
    <property type="entry name" value="Rrp6-like"/>
</dbReference>
<evidence type="ECO:0000256" key="9">
    <source>
        <dbReference type="SAM" id="MobiDB-lite"/>
    </source>
</evidence>
<proteinExistence type="inferred from homology"/>
<dbReference type="SMART" id="SM00474">
    <property type="entry name" value="35EXOc"/>
    <property type="match status" value="1"/>
</dbReference>
<dbReference type="FunFam" id="3.30.420.10:FF:000065">
    <property type="entry name" value="Protein RRP6-like 2 isoform A"/>
    <property type="match status" value="1"/>
</dbReference>
<evidence type="ECO:0000256" key="3">
    <source>
        <dbReference type="ARBA" id="ARBA00022722"/>
    </source>
</evidence>
<dbReference type="Gene3D" id="3.30.420.10">
    <property type="entry name" value="Ribonuclease H-like superfamily/Ribonuclease H"/>
    <property type="match status" value="1"/>
</dbReference>
<dbReference type="PANTHER" id="PTHR12124:SF47">
    <property type="entry name" value="EXOSOME COMPONENT 10"/>
    <property type="match status" value="1"/>
</dbReference>
<dbReference type="GO" id="GO:0003727">
    <property type="term" value="F:single-stranded RNA binding"/>
    <property type="evidence" value="ECO:0007669"/>
    <property type="project" value="TreeGrafter"/>
</dbReference>
<dbReference type="GO" id="GO:0071038">
    <property type="term" value="P:TRAMP-dependent tRNA surveillance pathway"/>
    <property type="evidence" value="ECO:0007669"/>
    <property type="project" value="TreeGrafter"/>
</dbReference>
<feature type="compositionally biased region" description="Polar residues" evidence="9">
    <location>
        <begin position="916"/>
        <end position="933"/>
    </location>
</feature>
<feature type="compositionally biased region" description="Basic and acidic residues" evidence="9">
    <location>
        <begin position="35"/>
        <end position="46"/>
    </location>
</feature>
<gene>
    <name evidence="11" type="ORF">LUZ62_084741</name>
</gene>
<comment type="subcellular location">
    <subcellularLocation>
        <location evidence="1">Nucleus</location>
    </subcellularLocation>
</comment>
<dbReference type="SUPFAM" id="SSF53098">
    <property type="entry name" value="Ribonuclease H-like"/>
    <property type="match status" value="1"/>
</dbReference>
<dbReference type="EMBL" id="JAMFTS010000005">
    <property type="protein sequence ID" value="KAJ4750336.1"/>
    <property type="molecule type" value="Genomic_DNA"/>
</dbReference>
<feature type="region of interest" description="Disordered" evidence="9">
    <location>
        <begin position="34"/>
        <end position="53"/>
    </location>
</feature>
<feature type="region of interest" description="Disordered" evidence="9">
    <location>
        <begin position="729"/>
        <end position="756"/>
    </location>
</feature>
<dbReference type="GO" id="GO:0071044">
    <property type="term" value="P:histone mRNA catabolic process"/>
    <property type="evidence" value="ECO:0007669"/>
    <property type="project" value="TreeGrafter"/>
</dbReference>
<evidence type="ECO:0000256" key="1">
    <source>
        <dbReference type="ARBA" id="ARBA00004123"/>
    </source>
</evidence>
<dbReference type="InterPro" id="IPR012337">
    <property type="entry name" value="RNaseH-like_sf"/>
</dbReference>
<comment type="similarity">
    <text evidence="8">Belongs to the exosome component 10/RRP6 family.</text>
</comment>
<keyword evidence="4" id="KW-0378">Hydrolase</keyword>
<dbReference type="GO" id="GO:0080188">
    <property type="term" value="P:gene silencing by siRNA-directed DNA methylation"/>
    <property type="evidence" value="ECO:0007669"/>
    <property type="project" value="UniProtKB-ARBA"/>
</dbReference>
<organism evidence="11 12">
    <name type="scientific">Rhynchospora pubera</name>
    <dbReference type="NCBI Taxonomy" id="906938"/>
    <lineage>
        <taxon>Eukaryota</taxon>
        <taxon>Viridiplantae</taxon>
        <taxon>Streptophyta</taxon>
        <taxon>Embryophyta</taxon>
        <taxon>Tracheophyta</taxon>
        <taxon>Spermatophyta</taxon>
        <taxon>Magnoliopsida</taxon>
        <taxon>Liliopsida</taxon>
        <taxon>Poales</taxon>
        <taxon>Cyperaceae</taxon>
        <taxon>Cyperoideae</taxon>
        <taxon>Rhynchosporeae</taxon>
        <taxon>Rhynchospora</taxon>
    </lineage>
</organism>
<dbReference type="Pfam" id="PF01612">
    <property type="entry name" value="DNA_pol_A_exo1"/>
    <property type="match status" value="1"/>
</dbReference>
<evidence type="ECO:0000256" key="6">
    <source>
        <dbReference type="ARBA" id="ARBA00022839"/>
    </source>
</evidence>
<protein>
    <recommendedName>
        <fullName evidence="10">HRDC domain-containing protein</fullName>
    </recommendedName>
</protein>